<dbReference type="Pfam" id="PF00172">
    <property type="entry name" value="Zn_clus"/>
    <property type="match status" value="1"/>
</dbReference>
<dbReference type="EMBL" id="PXXK01000256">
    <property type="protein sequence ID" value="RFN47350.1"/>
    <property type="molecule type" value="Genomic_DNA"/>
</dbReference>
<dbReference type="InterPro" id="IPR001138">
    <property type="entry name" value="Zn2Cys6_DnaBD"/>
</dbReference>
<feature type="region of interest" description="Disordered" evidence="2">
    <location>
        <begin position="1"/>
        <end position="33"/>
    </location>
</feature>
<dbReference type="SMART" id="SM00066">
    <property type="entry name" value="GAL4"/>
    <property type="match status" value="1"/>
</dbReference>
<dbReference type="AlphaFoldDB" id="A0A395MHV3"/>
<evidence type="ECO:0000313" key="5">
    <source>
        <dbReference type="Proteomes" id="UP000265631"/>
    </source>
</evidence>
<dbReference type="PANTHER" id="PTHR47431:SF1">
    <property type="entry name" value="ZN(II)2CYS6 TRANSCRIPTION FACTOR (EUROFUNG)"/>
    <property type="match status" value="1"/>
</dbReference>
<feature type="domain" description="Zn(2)-C6 fungal-type" evidence="3">
    <location>
        <begin position="36"/>
        <end position="66"/>
    </location>
</feature>
<dbReference type="GO" id="GO:0000981">
    <property type="term" value="F:DNA-binding transcription factor activity, RNA polymerase II-specific"/>
    <property type="evidence" value="ECO:0007669"/>
    <property type="project" value="InterPro"/>
</dbReference>
<dbReference type="CDD" id="cd00067">
    <property type="entry name" value="GAL4"/>
    <property type="match status" value="1"/>
</dbReference>
<protein>
    <submittedName>
        <fullName evidence="4">C6 transcription factor</fullName>
    </submittedName>
</protein>
<evidence type="ECO:0000256" key="1">
    <source>
        <dbReference type="ARBA" id="ARBA00023242"/>
    </source>
</evidence>
<reference evidence="4 5" key="1">
    <citation type="journal article" date="2018" name="PLoS Pathog.">
        <title>Evolution of structural diversity of trichothecenes, a family of toxins produced by plant pathogenic and entomopathogenic fungi.</title>
        <authorList>
            <person name="Proctor R.H."/>
            <person name="McCormick S.P."/>
            <person name="Kim H.S."/>
            <person name="Cardoza R.E."/>
            <person name="Stanley A.M."/>
            <person name="Lindo L."/>
            <person name="Kelly A."/>
            <person name="Brown D.W."/>
            <person name="Lee T."/>
            <person name="Vaughan M.M."/>
            <person name="Alexander N.J."/>
            <person name="Busman M."/>
            <person name="Gutierrez S."/>
        </authorList>
    </citation>
    <scope>NUCLEOTIDE SEQUENCE [LARGE SCALE GENOMIC DNA]</scope>
    <source>
        <strain evidence="4 5">NRRL 13405</strain>
    </source>
</reference>
<feature type="compositionally biased region" description="Basic and acidic residues" evidence="2">
    <location>
        <begin position="81"/>
        <end position="95"/>
    </location>
</feature>
<feature type="region of interest" description="Disordered" evidence="2">
    <location>
        <begin position="559"/>
        <end position="581"/>
    </location>
</feature>
<dbReference type="Gene3D" id="4.10.240.10">
    <property type="entry name" value="Zn(2)-C6 fungal-type DNA-binding domain"/>
    <property type="match status" value="1"/>
</dbReference>
<evidence type="ECO:0000313" key="4">
    <source>
        <dbReference type="EMBL" id="RFN47350.1"/>
    </source>
</evidence>
<dbReference type="STRING" id="2594813.A0A395MHV3"/>
<evidence type="ECO:0000259" key="3">
    <source>
        <dbReference type="PROSITE" id="PS50048"/>
    </source>
</evidence>
<dbReference type="OrthoDB" id="10067394at2759"/>
<dbReference type="PROSITE" id="PS00463">
    <property type="entry name" value="ZN2_CY6_FUNGAL_1"/>
    <property type="match status" value="1"/>
</dbReference>
<accession>A0A395MHV3</accession>
<dbReference type="InterPro" id="IPR036864">
    <property type="entry name" value="Zn2-C6_fun-type_DNA-bd_sf"/>
</dbReference>
<organism evidence="4 5">
    <name type="scientific">Fusarium flagelliforme</name>
    <dbReference type="NCBI Taxonomy" id="2675880"/>
    <lineage>
        <taxon>Eukaryota</taxon>
        <taxon>Fungi</taxon>
        <taxon>Dikarya</taxon>
        <taxon>Ascomycota</taxon>
        <taxon>Pezizomycotina</taxon>
        <taxon>Sordariomycetes</taxon>
        <taxon>Hypocreomycetidae</taxon>
        <taxon>Hypocreales</taxon>
        <taxon>Nectriaceae</taxon>
        <taxon>Fusarium</taxon>
        <taxon>Fusarium incarnatum-equiseti species complex</taxon>
    </lineage>
</organism>
<evidence type="ECO:0000256" key="2">
    <source>
        <dbReference type="SAM" id="MobiDB-lite"/>
    </source>
</evidence>
<proteinExistence type="predicted"/>
<comment type="caution">
    <text evidence="4">The sequence shown here is derived from an EMBL/GenBank/DDBJ whole genome shotgun (WGS) entry which is preliminary data.</text>
</comment>
<feature type="compositionally biased region" description="Basic and acidic residues" evidence="2">
    <location>
        <begin position="9"/>
        <end position="28"/>
    </location>
</feature>
<dbReference type="GO" id="GO:0008270">
    <property type="term" value="F:zinc ion binding"/>
    <property type="evidence" value="ECO:0007669"/>
    <property type="project" value="InterPro"/>
</dbReference>
<dbReference type="Proteomes" id="UP000265631">
    <property type="component" value="Unassembled WGS sequence"/>
</dbReference>
<feature type="region of interest" description="Disordered" evidence="2">
    <location>
        <begin position="75"/>
        <end position="109"/>
    </location>
</feature>
<dbReference type="SUPFAM" id="SSF57701">
    <property type="entry name" value="Zn2/Cys6 DNA-binding domain"/>
    <property type="match status" value="1"/>
</dbReference>
<gene>
    <name evidence="4" type="ORF">FIE12Z_8352</name>
</gene>
<dbReference type="CDD" id="cd12148">
    <property type="entry name" value="fungal_TF_MHR"/>
    <property type="match status" value="1"/>
</dbReference>
<dbReference type="PANTHER" id="PTHR47431">
    <property type="entry name" value="ZN(II)2CYS6 TRANSCRIPTION FACTOR (EUROFUNG)-RELATED"/>
    <property type="match status" value="1"/>
</dbReference>
<dbReference type="PROSITE" id="PS50048">
    <property type="entry name" value="ZN2_CY6_FUNGAL_2"/>
    <property type="match status" value="1"/>
</dbReference>
<keyword evidence="1" id="KW-0539">Nucleus</keyword>
<name>A0A395MHV3_9HYPO</name>
<sequence length="581" mass="65574">MAGSPQDDISVKTELDSGRKRNRPERSSAQHRASIACIQCRSKHSRCDGYMPSCTRCRNDGKVCQYAKSRRGIRDPKKRNMIKDEASVTDQDARTESTPSPNPPSIDNPLRSQMRLLDLYYANFHVAHSWLPPKSKYEDLLREIPIGMRFLEATVDYIGSQYSNMDSTPLWERAYGMFQDHLPLSHWSVQALLSLSIAAFGEQNSAWRYLFRQAREFALQLGLQHKGYADGQNDIIAESCRRTYWGLYVQEMLLGMRDASTGPPLYLAKSNGCPELPCGEWEYQNRSPVQNSPREHSSWGYLIGLMDIHDHYVAQFLKVDALEETNQRITSWRLSLRDSRIDRVDNDGMADMILYHALALSYGLQIHFNDNKALEITREHSEYRGLSQSSVATEPGVSLPLQASLRLISLFINIPAEKYSPSCIPYLWMVLGPLTNHSDYALRAKFLVDNLKESGKSWSRSKTLSKHLEDTLMSATHGTSHTAQFPAITAVPDTHSVPHTDETLWYMSNTAEYMAMWPEYPAQSGMPWPGVMPQDFGDGSTSSAVATTSGESFQSFNVEAEGSDGRSGTLSPHVKTEGQWM</sequence>
<keyword evidence="5" id="KW-1185">Reference proteome</keyword>